<organism evidence="2">
    <name type="scientific">Arundo donax</name>
    <name type="common">Giant reed</name>
    <name type="synonym">Donax arundinaceus</name>
    <dbReference type="NCBI Taxonomy" id="35708"/>
    <lineage>
        <taxon>Eukaryota</taxon>
        <taxon>Viridiplantae</taxon>
        <taxon>Streptophyta</taxon>
        <taxon>Embryophyta</taxon>
        <taxon>Tracheophyta</taxon>
        <taxon>Spermatophyta</taxon>
        <taxon>Magnoliopsida</taxon>
        <taxon>Liliopsida</taxon>
        <taxon>Poales</taxon>
        <taxon>Poaceae</taxon>
        <taxon>PACMAD clade</taxon>
        <taxon>Arundinoideae</taxon>
        <taxon>Arundineae</taxon>
        <taxon>Arundo</taxon>
    </lineage>
</organism>
<sequence length="44" mass="4936">MHWICGTGHHAPPRFGCPSHLDPPHPPSGSIQPRFLQPWGGRRE</sequence>
<accession>A0A0A8YIT0</accession>
<evidence type="ECO:0000256" key="1">
    <source>
        <dbReference type="SAM" id="MobiDB-lite"/>
    </source>
</evidence>
<dbReference type="EMBL" id="GBRH01272457">
    <property type="protein sequence ID" value="JAD25438.1"/>
    <property type="molecule type" value="Transcribed_RNA"/>
</dbReference>
<feature type="region of interest" description="Disordered" evidence="1">
    <location>
        <begin position="14"/>
        <end position="44"/>
    </location>
</feature>
<reference evidence="2" key="1">
    <citation type="submission" date="2014-09" db="EMBL/GenBank/DDBJ databases">
        <authorList>
            <person name="Magalhaes I.L.F."/>
            <person name="Oliveira U."/>
            <person name="Santos F.R."/>
            <person name="Vidigal T.H.D.A."/>
            <person name="Brescovit A.D."/>
            <person name="Santos A.J."/>
        </authorList>
    </citation>
    <scope>NUCLEOTIDE SEQUENCE</scope>
    <source>
        <tissue evidence="2">Shoot tissue taken approximately 20 cm above the soil surface</tissue>
    </source>
</reference>
<name>A0A0A8YIT0_ARUDO</name>
<proteinExistence type="predicted"/>
<reference evidence="2" key="2">
    <citation type="journal article" date="2015" name="Data Brief">
        <title>Shoot transcriptome of the giant reed, Arundo donax.</title>
        <authorList>
            <person name="Barrero R.A."/>
            <person name="Guerrero F.D."/>
            <person name="Moolhuijzen P."/>
            <person name="Goolsby J.A."/>
            <person name="Tidwell J."/>
            <person name="Bellgard S.E."/>
            <person name="Bellgard M.I."/>
        </authorList>
    </citation>
    <scope>NUCLEOTIDE SEQUENCE</scope>
    <source>
        <tissue evidence="2">Shoot tissue taken approximately 20 cm above the soil surface</tissue>
    </source>
</reference>
<evidence type="ECO:0000313" key="2">
    <source>
        <dbReference type="EMBL" id="JAD25438.1"/>
    </source>
</evidence>
<protein>
    <submittedName>
        <fullName evidence="2">Uncharacterized protein</fullName>
    </submittedName>
</protein>
<dbReference type="AlphaFoldDB" id="A0A0A8YIT0"/>